<dbReference type="PANTHER" id="PTHR11614">
    <property type="entry name" value="PHOSPHOLIPASE-RELATED"/>
    <property type="match status" value="1"/>
</dbReference>
<evidence type="ECO:0000313" key="3">
    <source>
        <dbReference type="Proteomes" id="UP000627205"/>
    </source>
</evidence>
<dbReference type="Proteomes" id="UP000627205">
    <property type="component" value="Unassembled WGS sequence"/>
</dbReference>
<dbReference type="InterPro" id="IPR029058">
    <property type="entry name" value="AB_hydrolase_fold"/>
</dbReference>
<dbReference type="AlphaFoldDB" id="A0A8J3F682"/>
<reference evidence="2" key="2">
    <citation type="submission" date="2020-09" db="EMBL/GenBank/DDBJ databases">
        <authorList>
            <person name="Sun Q."/>
            <person name="Sedlacek I."/>
        </authorList>
    </citation>
    <scope>NUCLEOTIDE SEQUENCE</scope>
    <source>
        <strain evidence="2">CCM 7664</strain>
    </source>
</reference>
<evidence type="ECO:0000313" key="2">
    <source>
        <dbReference type="EMBL" id="GGI54301.1"/>
    </source>
</evidence>
<name>A0A8J3F682_9BURK</name>
<dbReference type="SUPFAM" id="SSF53474">
    <property type="entry name" value="alpha/beta-Hydrolases"/>
    <property type="match status" value="1"/>
</dbReference>
<proteinExistence type="predicted"/>
<dbReference type="InterPro" id="IPR051044">
    <property type="entry name" value="MAG_DAG_Lipase"/>
</dbReference>
<gene>
    <name evidence="2" type="ORF">GCM10011430_14750</name>
</gene>
<dbReference type="Pfam" id="PF12697">
    <property type="entry name" value="Abhydrolase_6"/>
    <property type="match status" value="1"/>
</dbReference>
<dbReference type="EMBL" id="BMDP01000002">
    <property type="protein sequence ID" value="GGI54301.1"/>
    <property type="molecule type" value="Genomic_DNA"/>
</dbReference>
<dbReference type="Gene3D" id="3.40.50.1820">
    <property type="entry name" value="alpha/beta hydrolase"/>
    <property type="match status" value="1"/>
</dbReference>
<feature type="domain" description="AB hydrolase-1" evidence="1">
    <location>
        <begin position="32"/>
        <end position="242"/>
    </location>
</feature>
<organism evidence="2 3">
    <name type="scientific">Oxalicibacterium solurbis</name>
    <dbReference type="NCBI Taxonomy" id="69280"/>
    <lineage>
        <taxon>Bacteria</taxon>
        <taxon>Pseudomonadati</taxon>
        <taxon>Pseudomonadota</taxon>
        <taxon>Betaproteobacteria</taxon>
        <taxon>Burkholderiales</taxon>
        <taxon>Oxalobacteraceae</taxon>
        <taxon>Oxalicibacterium</taxon>
    </lineage>
</organism>
<sequence length="256" mass="27076">MPPQIFDFDGPKGYRLSGRLSEPEIASRGWAIFAHCFTCGKDSLAATRVTKALAERGVGVLRFDFAGLGASGGTFGDSSFAADVSDLVAAARAMEAAGKPPSLLIGHSLGGAASLMAAGELPSVRGVVTIGAPYDVAHVLRLFDPAGLERVEEQGEAEVKLGGRPFVVRKSLVDGLRQNDLRSRIATLQRPLLVMHAPGDDTVEIASASHIFAAARHPKSFISLDDADHLLTRREDADYVAQLIAAWAARYLPMAA</sequence>
<keyword evidence="3" id="KW-1185">Reference proteome</keyword>
<dbReference type="RefSeq" id="WP_188420367.1">
    <property type="nucleotide sequence ID" value="NZ_BMDP01000002.1"/>
</dbReference>
<comment type="caution">
    <text evidence="2">The sequence shown here is derived from an EMBL/GenBank/DDBJ whole genome shotgun (WGS) entry which is preliminary data.</text>
</comment>
<protein>
    <recommendedName>
        <fullName evidence="1">AB hydrolase-1 domain-containing protein</fullName>
    </recommendedName>
</protein>
<dbReference type="InterPro" id="IPR000073">
    <property type="entry name" value="AB_hydrolase_1"/>
</dbReference>
<evidence type="ECO:0000259" key="1">
    <source>
        <dbReference type="Pfam" id="PF12697"/>
    </source>
</evidence>
<reference evidence="2" key="1">
    <citation type="journal article" date="2014" name="Int. J. Syst. Evol. Microbiol.">
        <title>Complete genome sequence of Corynebacterium casei LMG S-19264T (=DSM 44701T), isolated from a smear-ripened cheese.</title>
        <authorList>
            <consortium name="US DOE Joint Genome Institute (JGI-PGF)"/>
            <person name="Walter F."/>
            <person name="Albersmeier A."/>
            <person name="Kalinowski J."/>
            <person name="Ruckert C."/>
        </authorList>
    </citation>
    <scope>NUCLEOTIDE SEQUENCE</scope>
    <source>
        <strain evidence="2">CCM 7664</strain>
    </source>
</reference>
<accession>A0A8J3F682</accession>